<protein>
    <submittedName>
        <fullName evidence="1">Uncharacterized protein</fullName>
    </submittedName>
</protein>
<dbReference type="KEGG" id="str:Sterm_0206"/>
<evidence type="ECO:0000313" key="2">
    <source>
        <dbReference type="Proteomes" id="UP000000845"/>
    </source>
</evidence>
<keyword evidence="2" id="KW-1185">Reference proteome</keyword>
<sequence>MGLFLDLGILKNCDKIKAKKILDAWAKDRTSDISPDECQLDEQNGDTVILLNADSNFEGNAQFFKYASSKTNDAVMSLYIYDGDYWGYNLFDNGQEIDKFNPLPDYFDDIDESEIEAYKGNSDIVAQYFNINKDSIENYLIFWTDELMDEGTAYENDEFGYEDWQLVDFMEKLGYKYFE</sequence>
<dbReference type="AlphaFoldDB" id="D1AKS5"/>
<reference evidence="1 2" key="2">
    <citation type="journal article" date="2010" name="Stand. Genomic Sci.">
        <title>Complete genome sequence of Sebaldella termitidis type strain (NCTC 11300).</title>
        <authorList>
            <person name="Harmon-Smith M."/>
            <person name="Celia L."/>
            <person name="Chertkov O."/>
            <person name="Lapidus A."/>
            <person name="Copeland A."/>
            <person name="Glavina Del Rio T."/>
            <person name="Nolan M."/>
            <person name="Lucas S."/>
            <person name="Tice H."/>
            <person name="Cheng J.F."/>
            <person name="Han C."/>
            <person name="Detter J.C."/>
            <person name="Bruce D."/>
            <person name="Goodwin L."/>
            <person name="Pitluck S."/>
            <person name="Pati A."/>
            <person name="Liolios K."/>
            <person name="Ivanova N."/>
            <person name="Mavromatis K."/>
            <person name="Mikhailova N."/>
            <person name="Chen A."/>
            <person name="Palaniappan K."/>
            <person name="Land M."/>
            <person name="Hauser L."/>
            <person name="Chang Y.J."/>
            <person name="Jeffries C.D."/>
            <person name="Brettin T."/>
            <person name="Goker M."/>
            <person name="Beck B."/>
            <person name="Bristow J."/>
            <person name="Eisen J.A."/>
            <person name="Markowitz V."/>
            <person name="Hugenholtz P."/>
            <person name="Kyrpides N.C."/>
            <person name="Klenk H.P."/>
            <person name="Chen F."/>
        </authorList>
    </citation>
    <scope>NUCLEOTIDE SEQUENCE [LARGE SCALE GENOMIC DNA]</scope>
    <source>
        <strain evidence="2">ATCC 33386 / NCTC 11300</strain>
    </source>
</reference>
<organism evidence="1 2">
    <name type="scientific">Sebaldella termitidis (strain ATCC 33386 / NCTC 11300)</name>
    <dbReference type="NCBI Taxonomy" id="526218"/>
    <lineage>
        <taxon>Bacteria</taxon>
        <taxon>Fusobacteriati</taxon>
        <taxon>Fusobacteriota</taxon>
        <taxon>Fusobacteriia</taxon>
        <taxon>Fusobacteriales</taxon>
        <taxon>Leptotrichiaceae</taxon>
        <taxon>Sebaldella</taxon>
    </lineage>
</organism>
<name>D1AKS5_SEBTE</name>
<proteinExistence type="predicted"/>
<accession>D1AKS5</accession>
<dbReference type="EMBL" id="CP001739">
    <property type="protein sequence ID" value="ACZ07091.1"/>
    <property type="molecule type" value="Genomic_DNA"/>
</dbReference>
<evidence type="ECO:0000313" key="1">
    <source>
        <dbReference type="EMBL" id="ACZ07091.1"/>
    </source>
</evidence>
<dbReference type="Proteomes" id="UP000000845">
    <property type="component" value="Chromosome"/>
</dbReference>
<gene>
    <name evidence="1" type="ordered locus">Sterm_0206</name>
</gene>
<dbReference type="eggNOG" id="ENOG5031GVG">
    <property type="taxonomic scope" value="Bacteria"/>
</dbReference>
<dbReference type="RefSeq" id="WP_012859690.1">
    <property type="nucleotide sequence ID" value="NC_013517.1"/>
</dbReference>
<reference evidence="2" key="1">
    <citation type="submission" date="2009-09" db="EMBL/GenBank/DDBJ databases">
        <title>The complete chromosome of Sebaldella termitidis ATCC 33386.</title>
        <authorList>
            <consortium name="US DOE Joint Genome Institute (JGI-PGF)"/>
            <person name="Lucas S."/>
            <person name="Copeland A."/>
            <person name="Lapidus A."/>
            <person name="Glavina del Rio T."/>
            <person name="Dalin E."/>
            <person name="Tice H."/>
            <person name="Bruce D."/>
            <person name="Goodwin L."/>
            <person name="Pitluck S."/>
            <person name="Kyrpides N."/>
            <person name="Mavromatis K."/>
            <person name="Ivanova N."/>
            <person name="Mikhailova N."/>
            <person name="Sims D."/>
            <person name="Meincke L."/>
            <person name="Brettin T."/>
            <person name="Detter J.C."/>
            <person name="Han C."/>
            <person name="Larimer F."/>
            <person name="Land M."/>
            <person name="Hauser L."/>
            <person name="Markowitz V."/>
            <person name="Cheng J.F."/>
            <person name="Hugenholtz P."/>
            <person name="Woyke T."/>
            <person name="Wu D."/>
            <person name="Eisen J.A."/>
        </authorList>
    </citation>
    <scope>NUCLEOTIDE SEQUENCE [LARGE SCALE GENOMIC DNA]</scope>
    <source>
        <strain evidence="2">ATCC 33386 / NCTC 11300</strain>
    </source>
</reference>
<dbReference type="HOGENOM" id="CLU_115754_0_0_0"/>